<dbReference type="Gene3D" id="3.20.20.70">
    <property type="entry name" value="Aldolase class I"/>
    <property type="match status" value="1"/>
</dbReference>
<protein>
    <submittedName>
        <fullName evidence="4">FMN reductase</fullName>
    </submittedName>
</protein>
<keyword evidence="2" id="KW-0560">Oxidoreductase</keyword>
<dbReference type="PANTHER" id="PTHR43656">
    <property type="entry name" value="BINDING OXIDOREDUCTASE, PUTATIVE (AFU_ORTHOLOGUE AFUA_2G08260)-RELATED"/>
    <property type="match status" value="1"/>
</dbReference>
<dbReference type="SUPFAM" id="SSF51395">
    <property type="entry name" value="FMN-linked oxidoreductases"/>
    <property type="match status" value="1"/>
</dbReference>
<evidence type="ECO:0000256" key="1">
    <source>
        <dbReference type="ARBA" id="ARBA00022630"/>
    </source>
</evidence>
<dbReference type="InterPro" id="IPR051799">
    <property type="entry name" value="NADH_flavin_oxidoreductase"/>
</dbReference>
<dbReference type="Proteomes" id="UP000177953">
    <property type="component" value="Unassembled WGS sequence"/>
</dbReference>
<organism evidence="4 5">
    <name type="scientific">Candidatus Magasanikbacteria bacterium RIFCSPHIGHO2_01_FULL_47_8</name>
    <dbReference type="NCBI Taxonomy" id="1798673"/>
    <lineage>
        <taxon>Bacteria</taxon>
        <taxon>Candidatus Magasanikiibacteriota</taxon>
    </lineage>
</organism>
<comment type="caution">
    <text evidence="4">The sequence shown here is derived from an EMBL/GenBank/DDBJ whole genome shotgun (WGS) entry which is preliminary data.</text>
</comment>
<dbReference type="CDD" id="cd02803">
    <property type="entry name" value="OYE_like_FMN_family"/>
    <property type="match status" value="1"/>
</dbReference>
<evidence type="ECO:0000313" key="4">
    <source>
        <dbReference type="EMBL" id="OGH68848.1"/>
    </source>
</evidence>
<gene>
    <name evidence="4" type="ORF">A2754_03315</name>
</gene>
<keyword evidence="1" id="KW-0285">Flavoprotein</keyword>
<feature type="domain" description="NADH:flavin oxidoreductase/NADH oxidase N-terminal" evidence="3">
    <location>
        <begin position="2"/>
        <end position="129"/>
    </location>
</feature>
<reference evidence="4 5" key="1">
    <citation type="journal article" date="2016" name="Nat. Commun.">
        <title>Thousands of microbial genomes shed light on interconnected biogeochemical processes in an aquifer system.</title>
        <authorList>
            <person name="Anantharaman K."/>
            <person name="Brown C.T."/>
            <person name="Hug L.A."/>
            <person name="Sharon I."/>
            <person name="Castelle C.J."/>
            <person name="Probst A.J."/>
            <person name="Thomas B.C."/>
            <person name="Singh A."/>
            <person name="Wilkins M.J."/>
            <person name="Karaoz U."/>
            <person name="Brodie E.L."/>
            <person name="Williams K.H."/>
            <person name="Hubbard S.S."/>
            <person name="Banfield J.F."/>
        </authorList>
    </citation>
    <scope>NUCLEOTIDE SEQUENCE [LARGE SCALE GENOMIC DNA]</scope>
</reference>
<evidence type="ECO:0000259" key="3">
    <source>
        <dbReference type="Pfam" id="PF00724"/>
    </source>
</evidence>
<dbReference type="GO" id="GO:0016491">
    <property type="term" value="F:oxidoreductase activity"/>
    <property type="evidence" value="ECO:0007669"/>
    <property type="project" value="UniProtKB-KW"/>
</dbReference>
<name>A0A1F6MBA4_9BACT</name>
<evidence type="ECO:0000256" key="2">
    <source>
        <dbReference type="ARBA" id="ARBA00023002"/>
    </source>
</evidence>
<dbReference type="EMBL" id="MFPU01000078">
    <property type="protein sequence ID" value="OGH68848.1"/>
    <property type="molecule type" value="Genomic_DNA"/>
</dbReference>
<dbReference type="Pfam" id="PF00724">
    <property type="entry name" value="Oxidored_FMN"/>
    <property type="match status" value="1"/>
</dbReference>
<dbReference type="AlphaFoldDB" id="A0A1F6MBA4"/>
<sequence length="304" mass="34475">AMTLKEIKETVQYFVDGARRVREAGLDGIELHAANGYLFTQFLSSAINDRKDQYGGSLENRARFLLEVIQGIRREVGNDFHLQVKISAEDLSNALFFWEKKGNTLKETVQVCRWMEKAGVDAVHVSVGNMFPHPLNPAGGFPLDEAARNYPIMLPSGIHTFRNYLFFSLRILRPLFLLFWNRTKTKTIEGANLPYSQVIKKSLTIPVLCTGGFQTASVIRRAIEDGDCDGVTMARTLMANYDLPKIFAAGKDAPDRPCTYCNKCLINVLNQPLGCYDETRYDGNYDKMMKEVMEFYRDTPAKKK</sequence>
<evidence type="ECO:0000313" key="5">
    <source>
        <dbReference type="Proteomes" id="UP000177953"/>
    </source>
</evidence>
<dbReference type="GO" id="GO:0010181">
    <property type="term" value="F:FMN binding"/>
    <property type="evidence" value="ECO:0007669"/>
    <property type="project" value="InterPro"/>
</dbReference>
<dbReference type="PANTHER" id="PTHR43656:SF2">
    <property type="entry name" value="BINDING OXIDOREDUCTASE, PUTATIVE (AFU_ORTHOLOGUE AFUA_2G08260)-RELATED"/>
    <property type="match status" value="1"/>
</dbReference>
<proteinExistence type="predicted"/>
<feature type="non-terminal residue" evidence="4">
    <location>
        <position position="1"/>
    </location>
</feature>
<dbReference type="InterPro" id="IPR001155">
    <property type="entry name" value="OxRdtase_FMN_N"/>
</dbReference>
<accession>A0A1F6MBA4</accession>
<dbReference type="InterPro" id="IPR013785">
    <property type="entry name" value="Aldolase_TIM"/>
</dbReference>